<evidence type="ECO:0000256" key="1">
    <source>
        <dbReference type="SAM" id="MobiDB-lite"/>
    </source>
</evidence>
<organism evidence="2 3">
    <name type="scientific">Candidatus Iainarchaeum sp</name>
    <dbReference type="NCBI Taxonomy" id="3101447"/>
    <lineage>
        <taxon>Archaea</taxon>
        <taxon>Candidatus Iainarchaeota</taxon>
        <taxon>Candidatus Iainarchaeia</taxon>
        <taxon>Candidatus Iainarchaeales</taxon>
        <taxon>Candidatus Iainarchaeaceae</taxon>
        <taxon>Candidatus Iainarchaeum</taxon>
    </lineage>
</organism>
<sequence length="329" mass="35568">MVLFLAAGCIQPQVKREQTPPAQQGPAPSTGPVIPPVAPKSPPAPAATNMEFSLWEGPLYSLQYPSNWEVQLLGDLVAFVSPAENAGDFRENVNVFAAALPPEAADTSAAQLFANSFESLQASIEDFRLVEADDQTQLGNEPGVKVAYSGTSKGVPLQFQQRVMVKDGTAYSLTYSGEKTKYGAMAPIIEAMAQSFKLTESTAPQVVGKWVSYGETVFYDSGEREWPDPSNTPPLELKTDRSWTQGDAQSAQGTWDVQAIEEKDWARWNTRLAGASRKIILYGGEAALADGPIEEAGNRVDALWLLYRAGPPAISRPGQVQIKFVRSAS</sequence>
<comment type="caution">
    <text evidence="2">The sequence shown here is derived from an EMBL/GenBank/DDBJ whole genome shotgun (WGS) entry which is preliminary data.</text>
</comment>
<evidence type="ECO:0000313" key="3">
    <source>
        <dbReference type="Proteomes" id="UP000678237"/>
    </source>
</evidence>
<reference evidence="2" key="2">
    <citation type="submission" date="2021-05" db="EMBL/GenBank/DDBJ databases">
        <title>Protein family content uncovers lineage relationships and bacterial pathway maintenance mechanisms in DPANN archaea.</title>
        <authorList>
            <person name="Castelle C.J."/>
            <person name="Meheust R."/>
            <person name="Jaffe A.L."/>
            <person name="Seitz K."/>
            <person name="Gong X."/>
            <person name="Baker B.J."/>
            <person name="Banfield J.F."/>
        </authorList>
    </citation>
    <scope>NUCLEOTIDE SEQUENCE</scope>
    <source>
        <strain evidence="2">RIFCSPLOWO2_01_FULL_58_19</strain>
    </source>
</reference>
<evidence type="ECO:0000313" key="2">
    <source>
        <dbReference type="EMBL" id="MBS3063075.1"/>
    </source>
</evidence>
<evidence type="ECO:0008006" key="4">
    <source>
        <dbReference type="Google" id="ProtNLM"/>
    </source>
</evidence>
<name>A0A8T4LIN1_9ARCH</name>
<dbReference type="AlphaFoldDB" id="A0A8T4LIN1"/>
<gene>
    <name evidence="2" type="ORF">J4203_04330</name>
</gene>
<protein>
    <recommendedName>
        <fullName evidence="4">DUF1795 domain-containing protein</fullName>
    </recommendedName>
</protein>
<dbReference type="Proteomes" id="UP000678237">
    <property type="component" value="Unassembled WGS sequence"/>
</dbReference>
<feature type="region of interest" description="Disordered" evidence="1">
    <location>
        <begin position="14"/>
        <end position="42"/>
    </location>
</feature>
<proteinExistence type="predicted"/>
<dbReference type="Gene3D" id="3.40.1000.10">
    <property type="entry name" value="Mog1/PsbP, alpha/beta/alpha sandwich"/>
    <property type="match status" value="1"/>
</dbReference>
<reference evidence="2" key="1">
    <citation type="submission" date="2021-03" db="EMBL/GenBank/DDBJ databases">
        <authorList>
            <person name="Jaffe A."/>
        </authorList>
    </citation>
    <scope>NUCLEOTIDE SEQUENCE</scope>
    <source>
        <strain evidence="2">RIFCSPLOWO2_01_FULL_58_19</strain>
    </source>
</reference>
<dbReference type="EMBL" id="JAGVWE010000004">
    <property type="protein sequence ID" value="MBS3063075.1"/>
    <property type="molecule type" value="Genomic_DNA"/>
</dbReference>
<accession>A0A8T4LIN1</accession>
<feature type="compositionally biased region" description="Pro residues" evidence="1">
    <location>
        <begin position="33"/>
        <end position="42"/>
    </location>
</feature>